<dbReference type="InterPro" id="IPR045865">
    <property type="entry name" value="ACT-like_dom_sf"/>
</dbReference>
<dbReference type="UniPathway" id="UPA00051">
    <property type="reaction ID" value="UER00465"/>
</dbReference>
<dbReference type="AlphaFoldDB" id="A0A7C4LLY2"/>
<dbReference type="Pfam" id="PF01842">
    <property type="entry name" value="ACT"/>
    <property type="match status" value="1"/>
</dbReference>
<evidence type="ECO:0000259" key="17">
    <source>
        <dbReference type="Pfam" id="PF03447"/>
    </source>
</evidence>
<proteinExistence type="inferred from homology"/>
<dbReference type="InterPro" id="IPR016204">
    <property type="entry name" value="HDH"/>
</dbReference>
<comment type="pathway">
    <text evidence="1 13">Amino-acid biosynthesis; L-threonine biosynthesis; L-threonine from L-aspartate: step 3/5.</text>
</comment>
<gene>
    <name evidence="18" type="ORF">ENS64_11840</name>
</gene>
<dbReference type="GO" id="GO:0009086">
    <property type="term" value="P:methionine biosynthetic process"/>
    <property type="evidence" value="ECO:0007669"/>
    <property type="project" value="UniProtKB-KW"/>
</dbReference>
<dbReference type="EMBL" id="DSVQ01000015">
    <property type="protein sequence ID" value="HGT39934.1"/>
    <property type="molecule type" value="Genomic_DNA"/>
</dbReference>
<dbReference type="PIRSF" id="PIRSF000098">
    <property type="entry name" value="Homoser_dehydrog"/>
    <property type="match status" value="1"/>
</dbReference>
<dbReference type="InterPro" id="IPR001342">
    <property type="entry name" value="HDH_cat"/>
</dbReference>
<evidence type="ECO:0000259" key="16">
    <source>
        <dbReference type="Pfam" id="PF01842"/>
    </source>
</evidence>
<dbReference type="SUPFAM" id="SSF55347">
    <property type="entry name" value="Glyceraldehyde-3-phosphate dehydrogenase-like, C-terminal domain"/>
    <property type="match status" value="1"/>
</dbReference>
<dbReference type="InterPro" id="IPR005106">
    <property type="entry name" value="Asp/hSer_DH_NAD-bd"/>
</dbReference>
<dbReference type="CDD" id="cd04881">
    <property type="entry name" value="ACT_HSDH-Hom"/>
    <property type="match status" value="1"/>
</dbReference>
<dbReference type="Gene3D" id="3.30.70.260">
    <property type="match status" value="1"/>
</dbReference>
<dbReference type="SUPFAM" id="SSF51735">
    <property type="entry name" value="NAD(P)-binding Rossmann-fold domains"/>
    <property type="match status" value="1"/>
</dbReference>
<feature type="domain" description="Homoserine dehydrogenase catalytic" evidence="15">
    <location>
        <begin position="139"/>
        <end position="317"/>
    </location>
</feature>
<evidence type="ECO:0000256" key="10">
    <source>
        <dbReference type="ARBA" id="ARBA00023167"/>
    </source>
</evidence>
<evidence type="ECO:0000256" key="14">
    <source>
        <dbReference type="RuleBase" id="RU004171"/>
    </source>
</evidence>
<dbReference type="PROSITE" id="PS01042">
    <property type="entry name" value="HOMOSER_DHGENASE"/>
    <property type="match status" value="1"/>
</dbReference>
<feature type="domain" description="ACT" evidence="16">
    <location>
        <begin position="353"/>
        <end position="423"/>
    </location>
</feature>
<evidence type="ECO:0000256" key="5">
    <source>
        <dbReference type="ARBA" id="ARBA00013376"/>
    </source>
</evidence>
<comment type="pathway">
    <text evidence="2 13">Amino-acid biosynthesis; L-methionine biosynthesis via de novo pathway; L-homoserine from L-aspartate: step 3/3.</text>
</comment>
<evidence type="ECO:0000256" key="3">
    <source>
        <dbReference type="ARBA" id="ARBA00006753"/>
    </source>
</evidence>
<dbReference type="GO" id="GO:0004412">
    <property type="term" value="F:homoserine dehydrogenase activity"/>
    <property type="evidence" value="ECO:0007669"/>
    <property type="project" value="UniProtKB-EC"/>
</dbReference>
<dbReference type="FunFam" id="3.30.360.10:FF:000005">
    <property type="entry name" value="Homoserine dehydrogenase"/>
    <property type="match status" value="1"/>
</dbReference>
<evidence type="ECO:0000256" key="8">
    <source>
        <dbReference type="ARBA" id="ARBA00022857"/>
    </source>
</evidence>
<sequence>MSQAPLNVALIGLGNVGTGVARILLQHAQRVTRRAGRPIVLRRAVVRDLSRPRDIALPRGVLTDELESVIRDPEIHVAVELMGGLHPAREVVLALLEAGKDVVTANKALLCQYGTELFARARELGRTMAFEAAVAGGIPIIAAVGQAMSANQITGMQAILNGTSNYILSEMLLRQQSYAAALRQAQELGYAEADPALDVNGTDAAQKLCLLAQLAFGASVAVTQFPVSGIDRLEQADIKYATELGYTIKLLASARLVHERLQMSVRPTLIRKDQPLAQIHGPFNAILLEGDVVGTVWYSGRGAGQMPTASAVTADIIDLAIGRAQLTFPRLDLWGATAAPSLLPDDAITSRFYLRLLVEDRPHVMADLTHILGQHRISLASVIQPEAPEVEAEGPTPLVPLIIMTHRTTAGQLAAAERELARVPSVRAPLMTLAVAD</sequence>
<reference evidence="18" key="1">
    <citation type="journal article" date="2020" name="mSystems">
        <title>Genome- and Community-Level Interaction Insights into Carbon Utilization and Element Cycling Functions of Hydrothermarchaeota in Hydrothermal Sediment.</title>
        <authorList>
            <person name="Zhou Z."/>
            <person name="Liu Y."/>
            <person name="Xu W."/>
            <person name="Pan J."/>
            <person name="Luo Z.H."/>
            <person name="Li M."/>
        </authorList>
    </citation>
    <scope>NUCLEOTIDE SEQUENCE [LARGE SCALE GENOMIC DNA]</scope>
    <source>
        <strain evidence="18">SpSt-508</strain>
    </source>
</reference>
<dbReference type="InterPro" id="IPR002912">
    <property type="entry name" value="ACT_dom"/>
</dbReference>
<keyword evidence="10 13" id="KW-0486">Methionine biosynthesis</keyword>
<accession>A0A7C4LLY2</accession>
<comment type="similarity">
    <text evidence="3 14">Belongs to the homoserine dehydrogenase family.</text>
</comment>
<dbReference type="PANTHER" id="PTHR43331:SF1">
    <property type="entry name" value="HOMOSERINE DEHYDROGENASE"/>
    <property type="match status" value="1"/>
</dbReference>
<feature type="binding site" evidence="12">
    <location>
        <begin position="11"/>
        <end position="18"/>
    </location>
    <ligand>
        <name>NADP(+)</name>
        <dbReference type="ChEBI" id="CHEBI:58349"/>
    </ligand>
</feature>
<evidence type="ECO:0000256" key="2">
    <source>
        <dbReference type="ARBA" id="ARBA00005062"/>
    </source>
</evidence>
<comment type="caution">
    <text evidence="18">The sequence shown here is derived from an EMBL/GenBank/DDBJ whole genome shotgun (WGS) entry which is preliminary data.</text>
</comment>
<protein>
    <recommendedName>
        <fullName evidence="5 13">Homoserine dehydrogenase</fullName>
        <ecNumber evidence="4 13">1.1.1.3</ecNumber>
    </recommendedName>
</protein>
<name>A0A7C4LLY2_9PLAN</name>
<keyword evidence="6 13" id="KW-0028">Amino-acid biosynthesis</keyword>
<keyword evidence="9 13" id="KW-0560">Oxidoreductase</keyword>
<feature type="binding site" evidence="12">
    <location>
        <position position="192"/>
    </location>
    <ligand>
        <name>L-homoserine</name>
        <dbReference type="ChEBI" id="CHEBI:57476"/>
    </ligand>
</feature>
<keyword evidence="7 13" id="KW-0791">Threonine biosynthesis</keyword>
<dbReference type="UniPathway" id="UPA00050">
    <property type="reaction ID" value="UER00063"/>
</dbReference>
<dbReference type="EC" id="1.1.1.3" evidence="4 13"/>
<dbReference type="InterPro" id="IPR019811">
    <property type="entry name" value="HDH_CS"/>
</dbReference>
<organism evidence="18">
    <name type="scientific">Schlesneria paludicola</name>
    <dbReference type="NCBI Taxonomy" id="360056"/>
    <lineage>
        <taxon>Bacteria</taxon>
        <taxon>Pseudomonadati</taxon>
        <taxon>Planctomycetota</taxon>
        <taxon>Planctomycetia</taxon>
        <taxon>Planctomycetales</taxon>
        <taxon>Planctomycetaceae</taxon>
        <taxon>Schlesneria</taxon>
    </lineage>
</organism>
<dbReference type="Gene3D" id="3.30.360.10">
    <property type="entry name" value="Dihydrodipicolinate Reductase, domain 2"/>
    <property type="match status" value="1"/>
</dbReference>
<dbReference type="Pfam" id="PF03447">
    <property type="entry name" value="NAD_binding_3"/>
    <property type="match status" value="1"/>
</dbReference>
<dbReference type="GO" id="GO:0009088">
    <property type="term" value="P:threonine biosynthetic process"/>
    <property type="evidence" value="ECO:0007669"/>
    <property type="project" value="UniProtKB-UniPathway"/>
</dbReference>
<evidence type="ECO:0000256" key="1">
    <source>
        <dbReference type="ARBA" id="ARBA00005056"/>
    </source>
</evidence>
<evidence type="ECO:0000256" key="13">
    <source>
        <dbReference type="RuleBase" id="RU000579"/>
    </source>
</evidence>
<dbReference type="NCBIfam" id="NF004976">
    <property type="entry name" value="PRK06349.1"/>
    <property type="match status" value="1"/>
</dbReference>
<evidence type="ECO:0000313" key="18">
    <source>
        <dbReference type="EMBL" id="HGT39934.1"/>
    </source>
</evidence>
<evidence type="ECO:0000256" key="12">
    <source>
        <dbReference type="PIRSR" id="PIRSR000098-2"/>
    </source>
</evidence>
<evidence type="ECO:0000256" key="7">
    <source>
        <dbReference type="ARBA" id="ARBA00022697"/>
    </source>
</evidence>
<evidence type="ECO:0000256" key="6">
    <source>
        <dbReference type="ARBA" id="ARBA00022605"/>
    </source>
</evidence>
<feature type="domain" description="Aspartate/homoserine dehydrogenase NAD-binding" evidence="17">
    <location>
        <begin position="12"/>
        <end position="131"/>
    </location>
</feature>
<dbReference type="Gene3D" id="3.40.50.720">
    <property type="entry name" value="NAD(P)-binding Rossmann-like Domain"/>
    <property type="match status" value="1"/>
</dbReference>
<evidence type="ECO:0000256" key="4">
    <source>
        <dbReference type="ARBA" id="ARBA00013213"/>
    </source>
</evidence>
<evidence type="ECO:0000256" key="11">
    <source>
        <dbReference type="PIRSR" id="PIRSR000098-1"/>
    </source>
</evidence>
<dbReference type="SUPFAM" id="SSF55021">
    <property type="entry name" value="ACT-like"/>
    <property type="match status" value="1"/>
</dbReference>
<feature type="active site" description="Proton donor" evidence="11">
    <location>
        <position position="207"/>
    </location>
</feature>
<dbReference type="InterPro" id="IPR036291">
    <property type="entry name" value="NAD(P)-bd_dom_sf"/>
</dbReference>
<feature type="binding site" evidence="12">
    <location>
        <position position="107"/>
    </location>
    <ligand>
        <name>NADPH</name>
        <dbReference type="ChEBI" id="CHEBI:57783"/>
    </ligand>
</feature>
<evidence type="ECO:0000256" key="9">
    <source>
        <dbReference type="ARBA" id="ARBA00023002"/>
    </source>
</evidence>
<dbReference type="Pfam" id="PF00742">
    <property type="entry name" value="Homoserine_dh"/>
    <property type="match status" value="1"/>
</dbReference>
<dbReference type="PANTHER" id="PTHR43331">
    <property type="entry name" value="HOMOSERINE DEHYDROGENASE"/>
    <property type="match status" value="1"/>
</dbReference>
<keyword evidence="8 12" id="KW-0521">NADP</keyword>
<dbReference type="GO" id="GO:0050661">
    <property type="term" value="F:NADP binding"/>
    <property type="evidence" value="ECO:0007669"/>
    <property type="project" value="InterPro"/>
</dbReference>
<evidence type="ECO:0000259" key="15">
    <source>
        <dbReference type="Pfam" id="PF00742"/>
    </source>
</evidence>
<comment type="catalytic activity">
    <reaction evidence="13">
        <text>L-homoserine + NADP(+) = L-aspartate 4-semialdehyde + NADPH + H(+)</text>
        <dbReference type="Rhea" id="RHEA:15761"/>
        <dbReference type="ChEBI" id="CHEBI:15378"/>
        <dbReference type="ChEBI" id="CHEBI:57476"/>
        <dbReference type="ChEBI" id="CHEBI:57783"/>
        <dbReference type="ChEBI" id="CHEBI:58349"/>
        <dbReference type="ChEBI" id="CHEBI:537519"/>
        <dbReference type="EC" id="1.1.1.3"/>
    </reaction>
</comment>